<dbReference type="InterPro" id="IPR037151">
    <property type="entry name" value="AlkB-like_sf"/>
</dbReference>
<comment type="cofactor">
    <cofactor evidence="1">
        <name>Fe(2+)</name>
        <dbReference type="ChEBI" id="CHEBI:29033"/>
    </cofactor>
</comment>
<feature type="binding site" evidence="27">
    <location>
        <position position="127"/>
    </location>
    <ligand>
        <name>2-oxoglutarate</name>
        <dbReference type="ChEBI" id="CHEBI:16810"/>
    </ligand>
</feature>
<dbReference type="PANTHER" id="PTHR31573">
    <property type="entry name" value="ALPHA-KETOGLUTARATE-DEPENDENT DIOXYGENASE ALKB HOMOLOG 2"/>
    <property type="match status" value="1"/>
</dbReference>
<evidence type="ECO:0000256" key="22">
    <source>
        <dbReference type="ARBA" id="ARBA00062909"/>
    </source>
</evidence>
<keyword evidence="6" id="KW-0460">Magnesium</keyword>
<dbReference type="InterPro" id="IPR027450">
    <property type="entry name" value="AlkB-like"/>
</dbReference>
<keyword evidence="9" id="KW-0408">Iron</keyword>
<comment type="catalytic activity">
    <reaction evidence="16">
        <text>a 3,N(4)-etheno-2'-deoxycytidine in double-stranded DNA + 2-oxoglutarate + O2 + H2O = a 2'-deoxycytidine in double-stranded DNA + glyoxal + succinate + CO2</text>
        <dbReference type="Rhea" id="RHEA:70467"/>
        <dbReference type="Rhea" id="RHEA-COMP:17070"/>
        <dbReference type="Rhea" id="RHEA-COMP:17905"/>
        <dbReference type="ChEBI" id="CHEBI:15377"/>
        <dbReference type="ChEBI" id="CHEBI:15379"/>
        <dbReference type="ChEBI" id="CHEBI:16526"/>
        <dbReference type="ChEBI" id="CHEBI:16810"/>
        <dbReference type="ChEBI" id="CHEBI:30031"/>
        <dbReference type="ChEBI" id="CHEBI:34779"/>
        <dbReference type="ChEBI" id="CHEBI:85452"/>
        <dbReference type="ChEBI" id="CHEBI:189585"/>
    </reaction>
    <physiologicalReaction direction="left-to-right" evidence="16">
        <dbReference type="Rhea" id="RHEA:70468"/>
    </physiologicalReaction>
</comment>
<evidence type="ECO:0000256" key="11">
    <source>
        <dbReference type="ARBA" id="ARBA00023242"/>
    </source>
</evidence>
<evidence type="ECO:0000256" key="12">
    <source>
        <dbReference type="ARBA" id="ARBA00051010"/>
    </source>
</evidence>
<dbReference type="GO" id="GO:0051747">
    <property type="term" value="F:cytosine C-5 DNA demethylase activity"/>
    <property type="evidence" value="ECO:0007669"/>
    <property type="project" value="UniProtKB-ARBA"/>
</dbReference>
<feature type="binding site" evidence="27">
    <location>
        <begin position="68"/>
        <end position="70"/>
    </location>
    <ligand>
        <name>substrate</name>
    </ligand>
</feature>
<comment type="subunit">
    <text evidence="22">Interacts with PCNA homotrimer; this interaction is enhanced during the S-phase of the cell cycle. Interacts with nucleolar proteins NCL, UBTF and NPM1. Interacts with XRCC5-XRCC6 heterodimer.</text>
</comment>
<evidence type="ECO:0000256" key="21">
    <source>
        <dbReference type="ARBA" id="ARBA00053025"/>
    </source>
</evidence>
<comment type="catalytic activity">
    <reaction evidence="13">
        <text>an N(3)-methyl-2'-deoxycytidine in single-stranded DNA + 2-oxoglutarate + O2 = a 2'-deoxycytidine in single-stranded DNA + formaldehyde + succinate + CO2 + H(+)</text>
        <dbReference type="Rhea" id="RHEA:70435"/>
        <dbReference type="Rhea" id="RHEA-COMP:12846"/>
        <dbReference type="Rhea" id="RHEA-COMP:17894"/>
        <dbReference type="ChEBI" id="CHEBI:15378"/>
        <dbReference type="ChEBI" id="CHEBI:15379"/>
        <dbReference type="ChEBI" id="CHEBI:16526"/>
        <dbReference type="ChEBI" id="CHEBI:16810"/>
        <dbReference type="ChEBI" id="CHEBI:16842"/>
        <dbReference type="ChEBI" id="CHEBI:30031"/>
        <dbReference type="ChEBI" id="CHEBI:85452"/>
        <dbReference type="ChEBI" id="CHEBI:139075"/>
    </reaction>
    <physiologicalReaction direction="left-to-right" evidence="13">
        <dbReference type="Rhea" id="RHEA:70436"/>
    </physiologicalReaction>
</comment>
<feature type="binding site" evidence="27">
    <location>
        <begin position="88"/>
        <end position="90"/>
    </location>
    <ligand>
        <name>substrate</name>
    </ligand>
</feature>
<feature type="binding site" evidence="27">
    <location>
        <position position="221"/>
    </location>
    <ligand>
        <name>2-oxoglutarate</name>
        <dbReference type="ChEBI" id="CHEBI:16810"/>
    </ligand>
</feature>
<evidence type="ECO:0000256" key="23">
    <source>
        <dbReference type="ARBA" id="ARBA00066725"/>
    </source>
</evidence>
<evidence type="ECO:0000256" key="16">
    <source>
        <dbReference type="ARBA" id="ARBA00051434"/>
    </source>
</evidence>
<evidence type="ECO:0000256" key="20">
    <source>
        <dbReference type="ARBA" id="ARBA00052800"/>
    </source>
</evidence>
<keyword evidence="4" id="KW-0479">Metal-binding</keyword>
<keyword evidence="5" id="KW-0227">DNA damage</keyword>
<evidence type="ECO:0000256" key="5">
    <source>
        <dbReference type="ARBA" id="ARBA00022763"/>
    </source>
</evidence>
<evidence type="ECO:0000256" key="2">
    <source>
        <dbReference type="ARBA" id="ARBA00004604"/>
    </source>
</evidence>
<evidence type="ECO:0000256" key="14">
    <source>
        <dbReference type="ARBA" id="ARBA00051189"/>
    </source>
</evidence>
<dbReference type="EMBL" id="LR782869">
    <property type="protein sequence ID" value="CAB3221255.1"/>
    <property type="molecule type" value="mRNA"/>
</dbReference>
<dbReference type="GO" id="GO:0035516">
    <property type="term" value="F:broad specificity oxidative DNA demethylase activity"/>
    <property type="evidence" value="ECO:0007669"/>
    <property type="project" value="UniProtKB-EC"/>
</dbReference>
<keyword evidence="7 29" id="KW-0223">Dioxygenase</keyword>
<comment type="catalytic activity">
    <reaction evidence="21">
        <text>a methylated nucleobase within DNA + 2-oxoglutarate + O2 = a nucleobase within DNA + formaldehyde + succinate + CO2</text>
        <dbReference type="Rhea" id="RHEA:30299"/>
        <dbReference type="Rhea" id="RHEA-COMP:12192"/>
        <dbReference type="Rhea" id="RHEA-COMP:12193"/>
        <dbReference type="ChEBI" id="CHEBI:15379"/>
        <dbReference type="ChEBI" id="CHEBI:16526"/>
        <dbReference type="ChEBI" id="CHEBI:16810"/>
        <dbReference type="ChEBI" id="CHEBI:16842"/>
        <dbReference type="ChEBI" id="CHEBI:30031"/>
        <dbReference type="ChEBI" id="CHEBI:32875"/>
        <dbReference type="ChEBI" id="CHEBI:64428"/>
        <dbReference type="EC" id="1.14.11.33"/>
    </reaction>
    <physiologicalReaction direction="left-to-right" evidence="21">
        <dbReference type="Rhea" id="RHEA:30300"/>
    </physiologicalReaction>
</comment>
<comment type="catalytic activity">
    <reaction evidence="14">
        <text>a 1,N(6)-etheno-2'-deoxyadenosine in single-stranded DNA + 2-oxoglutarate + O2 + H2O = a 2'-deoxyadenosine in single-stranded DNA + glyoxal + succinate + CO2</text>
        <dbReference type="Rhea" id="RHEA:70459"/>
        <dbReference type="Rhea" id="RHEA-COMP:17896"/>
        <dbReference type="Rhea" id="RHEA-COMP:17904"/>
        <dbReference type="ChEBI" id="CHEBI:15377"/>
        <dbReference type="ChEBI" id="CHEBI:15379"/>
        <dbReference type="ChEBI" id="CHEBI:16526"/>
        <dbReference type="ChEBI" id="CHEBI:16810"/>
        <dbReference type="ChEBI" id="CHEBI:30031"/>
        <dbReference type="ChEBI" id="CHEBI:34779"/>
        <dbReference type="ChEBI" id="CHEBI:90615"/>
        <dbReference type="ChEBI" id="CHEBI:189583"/>
    </reaction>
    <physiologicalReaction direction="left-to-right" evidence="14">
        <dbReference type="Rhea" id="RHEA:70460"/>
    </physiologicalReaction>
</comment>
<gene>
    <name evidence="29" type="primary">Alkbh3</name>
</gene>
<evidence type="ECO:0000313" key="29">
    <source>
        <dbReference type="EMBL" id="CAB3221255.1"/>
    </source>
</evidence>
<accession>A0A6F9D634</accession>
<dbReference type="Gene3D" id="2.60.120.590">
    <property type="entry name" value="Alpha-ketoglutarate-dependent dioxygenase AlkB-like"/>
    <property type="match status" value="1"/>
</dbReference>
<evidence type="ECO:0000256" key="18">
    <source>
        <dbReference type="ARBA" id="ARBA00052597"/>
    </source>
</evidence>
<proteinExistence type="evidence at transcript level"/>
<dbReference type="GO" id="GO:0008198">
    <property type="term" value="F:ferrous iron binding"/>
    <property type="evidence" value="ECO:0007669"/>
    <property type="project" value="TreeGrafter"/>
</dbReference>
<feature type="domain" description="Fe2OG dioxygenase" evidence="28">
    <location>
        <begin position="120"/>
        <end position="226"/>
    </location>
</feature>
<evidence type="ECO:0000256" key="10">
    <source>
        <dbReference type="ARBA" id="ARBA00023204"/>
    </source>
</evidence>
<keyword evidence="11" id="KW-0539">Nucleus</keyword>
<comment type="catalytic activity">
    <reaction evidence="15">
        <text>an N(3)-methyl-2'-deoxycytidine in double-stranded DNA + 2-oxoglutarate + O2 = a 2'-deoxycytidine in double-stranded DNA + formaldehyde + succinate + CO2 + H(+)</text>
        <dbReference type="Rhea" id="RHEA:70439"/>
        <dbReference type="Rhea" id="RHEA-COMP:14237"/>
        <dbReference type="Rhea" id="RHEA-COMP:17070"/>
        <dbReference type="ChEBI" id="CHEBI:15378"/>
        <dbReference type="ChEBI" id="CHEBI:15379"/>
        <dbReference type="ChEBI" id="CHEBI:16526"/>
        <dbReference type="ChEBI" id="CHEBI:16810"/>
        <dbReference type="ChEBI" id="CHEBI:16842"/>
        <dbReference type="ChEBI" id="CHEBI:30031"/>
        <dbReference type="ChEBI" id="CHEBI:85452"/>
        <dbReference type="ChEBI" id="CHEBI:139075"/>
    </reaction>
    <physiologicalReaction direction="left-to-right" evidence="15">
        <dbReference type="Rhea" id="RHEA:70440"/>
    </physiologicalReaction>
</comment>
<evidence type="ECO:0000256" key="7">
    <source>
        <dbReference type="ARBA" id="ARBA00022964"/>
    </source>
</evidence>
<name>A0A6F9D634_9ASCI</name>
<evidence type="ECO:0000256" key="4">
    <source>
        <dbReference type="ARBA" id="ARBA00022723"/>
    </source>
</evidence>
<feature type="binding site" evidence="27">
    <location>
        <position position="142"/>
    </location>
    <ligand>
        <name>substrate</name>
    </ligand>
</feature>
<reference evidence="29" key="1">
    <citation type="submission" date="2020-04" db="EMBL/GenBank/DDBJ databases">
        <authorList>
            <person name="Neveu A P."/>
        </authorList>
    </citation>
    <scope>NUCLEOTIDE SEQUENCE</scope>
    <source>
        <tissue evidence="29">Whole embryo</tissue>
    </source>
</reference>
<evidence type="ECO:0000256" key="17">
    <source>
        <dbReference type="ARBA" id="ARBA00051755"/>
    </source>
</evidence>
<evidence type="ECO:0000256" key="19">
    <source>
        <dbReference type="ARBA" id="ARBA00052627"/>
    </source>
</evidence>
<dbReference type="GO" id="GO:0005654">
    <property type="term" value="C:nucleoplasm"/>
    <property type="evidence" value="ECO:0007669"/>
    <property type="project" value="UniProtKB-SubCell"/>
</dbReference>
<dbReference type="GO" id="GO:0005730">
    <property type="term" value="C:nucleolus"/>
    <property type="evidence" value="ECO:0007669"/>
    <property type="project" value="UniProtKB-SubCell"/>
</dbReference>
<dbReference type="InterPro" id="IPR032852">
    <property type="entry name" value="ALKBH2"/>
</dbReference>
<feature type="binding site" evidence="27">
    <location>
        <position position="205"/>
    </location>
    <ligand>
        <name>2-oxoglutarate</name>
        <dbReference type="ChEBI" id="CHEBI:16810"/>
    </ligand>
</feature>
<evidence type="ECO:0000256" key="1">
    <source>
        <dbReference type="ARBA" id="ARBA00001954"/>
    </source>
</evidence>
<dbReference type="PANTHER" id="PTHR31573:SF1">
    <property type="entry name" value="DNA OXIDATIVE DEMETHYLASE ALKBH2"/>
    <property type="match status" value="1"/>
</dbReference>
<comment type="subcellular location">
    <subcellularLocation>
        <location evidence="2">Nucleus</location>
        <location evidence="2">Nucleolus</location>
    </subcellularLocation>
    <subcellularLocation>
        <location evidence="3">Nucleus</location>
        <location evidence="3">Nucleoplasm</location>
    </subcellularLocation>
</comment>
<feature type="binding site" evidence="27">
    <location>
        <position position="139"/>
    </location>
    <ligand>
        <name>2-oxoglutarate</name>
        <dbReference type="ChEBI" id="CHEBI:16810"/>
    </ligand>
</feature>
<evidence type="ECO:0000256" key="8">
    <source>
        <dbReference type="ARBA" id="ARBA00023002"/>
    </source>
</evidence>
<evidence type="ECO:0000256" key="6">
    <source>
        <dbReference type="ARBA" id="ARBA00022842"/>
    </source>
</evidence>
<comment type="catalytic activity">
    <reaction evidence="17">
        <text>a 1,N(2)-etheno-2'-deoxyguanosine in double-stranded DNA + 2-oxoglutarate + O2 + H2O = a 2'-deoxyguanosine in double-stranded DNA + glyoxal + succinate + CO2</text>
        <dbReference type="Rhea" id="RHEA:70487"/>
        <dbReference type="Rhea" id="RHEA-COMP:17910"/>
        <dbReference type="Rhea" id="RHEA-COMP:17912"/>
        <dbReference type="ChEBI" id="CHEBI:15377"/>
        <dbReference type="ChEBI" id="CHEBI:15379"/>
        <dbReference type="ChEBI" id="CHEBI:16526"/>
        <dbReference type="ChEBI" id="CHEBI:16810"/>
        <dbReference type="ChEBI" id="CHEBI:30031"/>
        <dbReference type="ChEBI" id="CHEBI:34779"/>
        <dbReference type="ChEBI" id="CHEBI:85445"/>
        <dbReference type="ChEBI" id="CHEBI:189586"/>
    </reaction>
    <physiologicalReaction direction="left-to-right" evidence="17">
        <dbReference type="Rhea" id="RHEA:70488"/>
    </physiologicalReaction>
</comment>
<comment type="catalytic activity">
    <reaction evidence="19">
        <text>a 1,N(6)-etheno-2'-deoxyadenosine in double-stranded DNA + 2-oxoglutarate + O2 + H2O = a 2'-deoxyadenosine in double-stranded DNA + glyoxal + succinate + CO2</text>
        <dbReference type="Rhea" id="RHEA:70463"/>
        <dbReference type="Rhea" id="RHEA-COMP:17897"/>
        <dbReference type="Rhea" id="RHEA-COMP:17903"/>
        <dbReference type="ChEBI" id="CHEBI:15377"/>
        <dbReference type="ChEBI" id="CHEBI:15379"/>
        <dbReference type="ChEBI" id="CHEBI:16526"/>
        <dbReference type="ChEBI" id="CHEBI:16810"/>
        <dbReference type="ChEBI" id="CHEBI:30031"/>
        <dbReference type="ChEBI" id="CHEBI:34779"/>
        <dbReference type="ChEBI" id="CHEBI:90615"/>
        <dbReference type="ChEBI" id="CHEBI:189583"/>
    </reaction>
    <physiologicalReaction direction="left-to-right" evidence="19">
        <dbReference type="Rhea" id="RHEA:70464"/>
    </physiologicalReaction>
</comment>
<dbReference type="Pfam" id="PF13532">
    <property type="entry name" value="2OG-FeII_Oxy_2"/>
    <property type="match status" value="1"/>
</dbReference>
<dbReference type="GO" id="GO:0006307">
    <property type="term" value="P:DNA alkylation repair"/>
    <property type="evidence" value="ECO:0007669"/>
    <property type="project" value="UniProtKB-ARBA"/>
</dbReference>
<comment type="catalytic activity">
    <reaction evidence="20">
        <text>an N(1)-methyl-2'-deoxyadenosine in double-stranded DNA + 2-oxoglutarate + O2 = a 2'-deoxyadenosine in double-stranded DNA + formaldehyde + succinate + CO2 + H(+)</text>
        <dbReference type="Rhea" id="RHEA:70443"/>
        <dbReference type="Rhea" id="RHEA-COMP:14236"/>
        <dbReference type="Rhea" id="RHEA-COMP:17897"/>
        <dbReference type="ChEBI" id="CHEBI:15378"/>
        <dbReference type="ChEBI" id="CHEBI:15379"/>
        <dbReference type="ChEBI" id="CHEBI:16526"/>
        <dbReference type="ChEBI" id="CHEBI:16810"/>
        <dbReference type="ChEBI" id="CHEBI:16842"/>
        <dbReference type="ChEBI" id="CHEBI:30031"/>
        <dbReference type="ChEBI" id="CHEBI:90615"/>
        <dbReference type="ChEBI" id="CHEBI:139096"/>
    </reaction>
    <physiologicalReaction direction="left-to-right" evidence="20">
        <dbReference type="Rhea" id="RHEA:70444"/>
    </physiologicalReaction>
</comment>
<organism evidence="29">
    <name type="scientific">Phallusia mammillata</name>
    <dbReference type="NCBI Taxonomy" id="59560"/>
    <lineage>
        <taxon>Eukaryota</taxon>
        <taxon>Metazoa</taxon>
        <taxon>Chordata</taxon>
        <taxon>Tunicata</taxon>
        <taxon>Ascidiacea</taxon>
        <taxon>Phlebobranchia</taxon>
        <taxon>Ascidiidae</taxon>
        <taxon>Phallusia</taxon>
    </lineage>
</organism>
<feature type="binding site" evidence="27">
    <location>
        <position position="129"/>
    </location>
    <ligand>
        <name>2-oxoglutarate</name>
        <dbReference type="ChEBI" id="CHEBI:16810"/>
    </ligand>
</feature>
<protein>
    <recommendedName>
        <fullName evidence="24">DNA oxidative demethylase ALKBH2</fullName>
        <ecNumber evidence="23">1.14.11.33</ecNumber>
    </recommendedName>
    <alternativeName>
        <fullName evidence="25">Alkylated DNA repair protein alkB homolog 2</fullName>
    </alternativeName>
    <alternativeName>
        <fullName evidence="26">Alpha-ketoglutarate-dependent dioxygenase alkB homolog 2</fullName>
    </alternativeName>
</protein>
<dbReference type="AlphaFoldDB" id="A0A6F9D634"/>
<feature type="binding site" evidence="27">
    <location>
        <position position="217"/>
    </location>
    <ligand>
        <name>2-oxoglutarate</name>
        <dbReference type="ChEBI" id="CHEBI:16810"/>
    </ligand>
</feature>
<dbReference type="InterPro" id="IPR005123">
    <property type="entry name" value="Oxoglu/Fe-dep_dioxygenase_dom"/>
</dbReference>
<feature type="binding site" evidence="27">
    <location>
        <position position="223"/>
    </location>
    <ligand>
        <name>2-oxoglutarate</name>
        <dbReference type="ChEBI" id="CHEBI:16810"/>
    </ligand>
</feature>
<evidence type="ECO:0000256" key="3">
    <source>
        <dbReference type="ARBA" id="ARBA00004642"/>
    </source>
</evidence>
<evidence type="ECO:0000256" key="9">
    <source>
        <dbReference type="ARBA" id="ARBA00023004"/>
    </source>
</evidence>
<dbReference type="FunFam" id="2.60.120.590:FF:000004">
    <property type="entry name" value="DNA oxidative demethylase ALKBH2"/>
    <property type="match status" value="1"/>
</dbReference>
<comment type="catalytic activity">
    <reaction evidence="12">
        <text>an N(1)-methyl-2'-deoxyadenosine in single-stranded DNA + 2-oxoglutarate + O2 = a 2'-deoxyadenosine in single-stranded DNA + formaldehyde + succinate + CO2 + H(+)</text>
        <dbReference type="Rhea" id="RHEA:70447"/>
        <dbReference type="Rhea" id="RHEA-COMP:17895"/>
        <dbReference type="Rhea" id="RHEA-COMP:17896"/>
        <dbReference type="ChEBI" id="CHEBI:15378"/>
        <dbReference type="ChEBI" id="CHEBI:15379"/>
        <dbReference type="ChEBI" id="CHEBI:16526"/>
        <dbReference type="ChEBI" id="CHEBI:16810"/>
        <dbReference type="ChEBI" id="CHEBI:16842"/>
        <dbReference type="ChEBI" id="CHEBI:30031"/>
        <dbReference type="ChEBI" id="CHEBI:90615"/>
        <dbReference type="ChEBI" id="CHEBI:139096"/>
    </reaction>
    <physiologicalReaction direction="left-to-right" evidence="12">
        <dbReference type="Rhea" id="RHEA:70448"/>
    </physiologicalReaction>
</comment>
<evidence type="ECO:0000256" key="13">
    <source>
        <dbReference type="ARBA" id="ARBA00051165"/>
    </source>
</evidence>
<evidence type="ECO:0000256" key="25">
    <source>
        <dbReference type="ARBA" id="ARBA00077989"/>
    </source>
</evidence>
<keyword evidence="10" id="KW-0234">DNA repair</keyword>
<comment type="catalytic activity">
    <reaction evidence="18">
        <text>a 3,N(4)-etheno-2'-deoxycytidine in single-stranded DNA + 2-oxoglutarate + O2 + H2O = a 2'-deoxycytidine in single-stranded DNA + glyoxal + succinate + CO2</text>
        <dbReference type="Rhea" id="RHEA:70471"/>
        <dbReference type="Rhea" id="RHEA-COMP:12846"/>
        <dbReference type="Rhea" id="RHEA-COMP:17906"/>
        <dbReference type="ChEBI" id="CHEBI:15377"/>
        <dbReference type="ChEBI" id="CHEBI:15379"/>
        <dbReference type="ChEBI" id="CHEBI:16526"/>
        <dbReference type="ChEBI" id="CHEBI:16810"/>
        <dbReference type="ChEBI" id="CHEBI:30031"/>
        <dbReference type="ChEBI" id="CHEBI:34779"/>
        <dbReference type="ChEBI" id="CHEBI:85452"/>
        <dbReference type="ChEBI" id="CHEBI:189585"/>
    </reaction>
    <physiologicalReaction direction="left-to-right" evidence="18">
        <dbReference type="Rhea" id="RHEA:70472"/>
    </physiologicalReaction>
</comment>
<evidence type="ECO:0000259" key="28">
    <source>
        <dbReference type="PROSITE" id="PS51471"/>
    </source>
</evidence>
<keyword evidence="8" id="KW-0560">Oxidoreductase</keyword>
<dbReference type="PROSITE" id="PS51471">
    <property type="entry name" value="FE2OG_OXY"/>
    <property type="match status" value="1"/>
</dbReference>
<evidence type="ECO:0000256" key="27">
    <source>
        <dbReference type="PIRSR" id="PIRSR632852-1"/>
    </source>
</evidence>
<dbReference type="SUPFAM" id="SSF51197">
    <property type="entry name" value="Clavaminate synthase-like"/>
    <property type="match status" value="1"/>
</dbReference>
<sequence>MQSLQTQTSIPVQLSSGDGTKSVKYYEKENFNVNYRMLFSKNEADELFHQLESNVDYYSGDLARIKMFGKWVNIPRQHVAYGSNGLHYKFSGNTIPAKPWSSVPCLQQIKDRVESVLGVTFNFLLINRYANGMQYMGEHRDDEKELESDAPIASVSFGQERDFTFRHKDCRGKQKKRSDVPKITHSLQHGSLLVMNAPTNKFWYHALPKRSHTKNPRINLTFRVMKE</sequence>
<evidence type="ECO:0000256" key="24">
    <source>
        <dbReference type="ARBA" id="ARBA00072134"/>
    </source>
</evidence>
<dbReference type="EC" id="1.14.11.33" evidence="23"/>
<evidence type="ECO:0000256" key="26">
    <source>
        <dbReference type="ARBA" id="ARBA00081727"/>
    </source>
</evidence>
<evidence type="ECO:0000256" key="15">
    <source>
        <dbReference type="ARBA" id="ARBA00051376"/>
    </source>
</evidence>